<dbReference type="SUPFAM" id="SSF53335">
    <property type="entry name" value="S-adenosyl-L-methionine-dependent methyltransferases"/>
    <property type="match status" value="1"/>
</dbReference>
<keyword evidence="2" id="KW-0489">Methyltransferase</keyword>
<dbReference type="InterPro" id="IPR029063">
    <property type="entry name" value="SAM-dependent_MTases_sf"/>
</dbReference>
<dbReference type="AlphaFoldDB" id="M5S2Y1"/>
<feature type="domain" description="Methyltransferase" evidence="1">
    <location>
        <begin position="64"/>
        <end position="142"/>
    </location>
</feature>
<protein>
    <submittedName>
        <fullName evidence="2">Methyltransferase type 11 domain protein</fullName>
        <ecNumber evidence="2">2.1.1.-</ecNumber>
    </submittedName>
</protein>
<dbReference type="OrthoDB" id="9791837at2"/>
<comment type="caution">
    <text evidence="2">The sequence shown here is derived from an EMBL/GenBank/DDBJ whole genome shotgun (WGS) entry which is preliminary data.</text>
</comment>
<dbReference type="GO" id="GO:0032259">
    <property type="term" value="P:methylation"/>
    <property type="evidence" value="ECO:0007669"/>
    <property type="project" value="UniProtKB-KW"/>
</dbReference>
<gene>
    <name evidence="2" type="ORF">RMSM_02528</name>
</gene>
<dbReference type="InterPro" id="IPR041698">
    <property type="entry name" value="Methyltransf_25"/>
</dbReference>
<keyword evidence="3" id="KW-1185">Reference proteome</keyword>
<dbReference type="PATRIC" id="fig|1265738.3.peg.2541"/>
<dbReference type="Pfam" id="PF13649">
    <property type="entry name" value="Methyltransf_25"/>
    <property type="match status" value="1"/>
</dbReference>
<dbReference type="Proteomes" id="UP000011991">
    <property type="component" value="Unassembled WGS sequence"/>
</dbReference>
<dbReference type="Gene3D" id="3.40.50.150">
    <property type="entry name" value="Vaccinia Virus protein VP39"/>
    <property type="match status" value="1"/>
</dbReference>
<dbReference type="CDD" id="cd02440">
    <property type="entry name" value="AdoMet_MTases"/>
    <property type="match status" value="1"/>
</dbReference>
<name>M5S2Y1_9BACT</name>
<evidence type="ECO:0000313" key="2">
    <source>
        <dbReference type="EMBL" id="EMI20549.1"/>
    </source>
</evidence>
<sequence>MKDAKQLSPAESQQLSDLTKERYSKRYQELGKHIRTLGWGSQEQQAYRFEQTLHCGVDFENASVLDIGCGFGDYYEFLQSKGVKVAQYIGSDLNADFIREAKQRYNDPIASFRNDNILTCQNDDPPSADIGIMLGLLNFNWKGSADNLTYSRQAIQNAFRLVKKTLIVDFLSTQLTDTYPKEDFVYYHSPCSALEIGFELTPHVSLKHDYLPIPQREFLLVLNKTAS</sequence>
<dbReference type="GO" id="GO:0008168">
    <property type="term" value="F:methyltransferase activity"/>
    <property type="evidence" value="ECO:0007669"/>
    <property type="project" value="UniProtKB-KW"/>
</dbReference>
<organism evidence="2 3">
    <name type="scientific">Rhodopirellula maiorica SM1</name>
    <dbReference type="NCBI Taxonomy" id="1265738"/>
    <lineage>
        <taxon>Bacteria</taxon>
        <taxon>Pseudomonadati</taxon>
        <taxon>Planctomycetota</taxon>
        <taxon>Planctomycetia</taxon>
        <taxon>Pirellulales</taxon>
        <taxon>Pirellulaceae</taxon>
        <taxon>Novipirellula</taxon>
    </lineage>
</organism>
<dbReference type="EC" id="2.1.1.-" evidence="2"/>
<accession>M5S2Y1</accession>
<dbReference type="EMBL" id="ANOG01000359">
    <property type="protein sequence ID" value="EMI20549.1"/>
    <property type="molecule type" value="Genomic_DNA"/>
</dbReference>
<dbReference type="RefSeq" id="WP_008695753.1">
    <property type="nucleotide sequence ID" value="NZ_ANOG01000359.1"/>
</dbReference>
<keyword evidence="2" id="KW-0808">Transferase</keyword>
<proteinExistence type="predicted"/>
<evidence type="ECO:0000313" key="3">
    <source>
        <dbReference type="Proteomes" id="UP000011991"/>
    </source>
</evidence>
<evidence type="ECO:0000259" key="1">
    <source>
        <dbReference type="Pfam" id="PF13649"/>
    </source>
</evidence>
<reference evidence="2 3" key="1">
    <citation type="journal article" date="2013" name="Mar. Genomics">
        <title>Expression of sulfatases in Rhodopirellula baltica and the diversity of sulfatases in the genus Rhodopirellula.</title>
        <authorList>
            <person name="Wegner C.E."/>
            <person name="Richter-Heitmann T."/>
            <person name="Klindworth A."/>
            <person name="Klockow C."/>
            <person name="Richter M."/>
            <person name="Achstetter T."/>
            <person name="Glockner F.O."/>
            <person name="Harder J."/>
        </authorList>
    </citation>
    <scope>NUCLEOTIDE SEQUENCE [LARGE SCALE GENOMIC DNA]</scope>
    <source>
        <strain evidence="2 3">SM1</strain>
    </source>
</reference>